<comment type="caution">
    <text evidence="1">The sequence shown here is derived from an EMBL/GenBank/DDBJ whole genome shotgun (WGS) entry which is preliminary data.</text>
</comment>
<keyword evidence="2" id="KW-1185">Reference proteome</keyword>
<evidence type="ECO:0000313" key="1">
    <source>
        <dbReference type="EMBL" id="GCD10417.1"/>
    </source>
</evidence>
<dbReference type="Proteomes" id="UP000287872">
    <property type="component" value="Unassembled WGS sequence"/>
</dbReference>
<sequence>MHKSRKGTKIQNRIRKVRENTLFNLLHDLPLKCQSCRFNSNCTEMESEKHIADSCINYKNEIKLNDLIEMIKVQNINLQSFADEYGLKVEFLRQMLKGKILMPYKYYVAIGKRLHLSEFDEFHKYEKNFEV</sequence>
<gene>
    <name evidence="1" type="ORF">Ctaglu_20400</name>
</gene>
<evidence type="ECO:0000313" key="2">
    <source>
        <dbReference type="Proteomes" id="UP000287872"/>
    </source>
</evidence>
<dbReference type="RefSeq" id="WP_125001020.1">
    <property type="nucleotide sequence ID" value="NZ_BHYK01000010.1"/>
</dbReference>
<name>A0A401ULL1_9CLOT</name>
<protein>
    <submittedName>
        <fullName evidence="1">Uncharacterized protein</fullName>
    </submittedName>
</protein>
<accession>A0A401ULL1</accession>
<proteinExistence type="predicted"/>
<dbReference type="EMBL" id="BHYK01000010">
    <property type="protein sequence ID" value="GCD10417.1"/>
    <property type="molecule type" value="Genomic_DNA"/>
</dbReference>
<reference evidence="1 2" key="1">
    <citation type="submission" date="2018-11" db="EMBL/GenBank/DDBJ databases">
        <title>Genome sequencing and assembly of Clostridium tagluense strain A121.</title>
        <authorList>
            <person name="Murakami T."/>
            <person name="Segawa T."/>
            <person name="Shcherbakova V.A."/>
            <person name="Mori H."/>
            <person name="Yoshimura Y."/>
        </authorList>
    </citation>
    <scope>NUCLEOTIDE SEQUENCE [LARGE SCALE GENOMIC DNA]</scope>
    <source>
        <strain evidence="1 2">A121</strain>
    </source>
</reference>
<dbReference type="AlphaFoldDB" id="A0A401ULL1"/>
<organism evidence="1 2">
    <name type="scientific">Clostridium tagluense</name>
    <dbReference type="NCBI Taxonomy" id="360422"/>
    <lineage>
        <taxon>Bacteria</taxon>
        <taxon>Bacillati</taxon>
        <taxon>Bacillota</taxon>
        <taxon>Clostridia</taxon>
        <taxon>Eubacteriales</taxon>
        <taxon>Clostridiaceae</taxon>
        <taxon>Clostridium</taxon>
    </lineage>
</organism>